<evidence type="ECO:0000313" key="2">
    <source>
        <dbReference type="EMBL" id="TGY43713.1"/>
    </source>
</evidence>
<name>A0A4S2DRA2_9CLOT</name>
<evidence type="ECO:0000259" key="1">
    <source>
        <dbReference type="Pfam" id="PF00583"/>
    </source>
</evidence>
<keyword evidence="3" id="KW-1185">Reference proteome</keyword>
<accession>A0A4S2DRA2</accession>
<keyword evidence="2" id="KW-0808">Transferase</keyword>
<dbReference type="InterPro" id="IPR016181">
    <property type="entry name" value="Acyl_CoA_acyltransferase"/>
</dbReference>
<organism evidence="2 3">
    <name type="scientific">Clostridium sartagoforme</name>
    <dbReference type="NCBI Taxonomy" id="84031"/>
    <lineage>
        <taxon>Bacteria</taxon>
        <taxon>Bacillati</taxon>
        <taxon>Bacillota</taxon>
        <taxon>Clostridia</taxon>
        <taxon>Eubacteriales</taxon>
        <taxon>Clostridiaceae</taxon>
        <taxon>Clostridium</taxon>
    </lineage>
</organism>
<dbReference type="Gene3D" id="3.40.630.30">
    <property type="match status" value="1"/>
</dbReference>
<gene>
    <name evidence="2" type="ORF">E5347_02545</name>
</gene>
<protein>
    <submittedName>
        <fullName evidence="2">N-acetyltransferase</fullName>
    </submittedName>
</protein>
<dbReference type="SUPFAM" id="SSF55729">
    <property type="entry name" value="Acyl-CoA N-acyltransferases (Nat)"/>
    <property type="match status" value="1"/>
</dbReference>
<dbReference type="OrthoDB" id="1689703at2"/>
<dbReference type="GO" id="GO:0016747">
    <property type="term" value="F:acyltransferase activity, transferring groups other than amino-acyl groups"/>
    <property type="evidence" value="ECO:0007669"/>
    <property type="project" value="InterPro"/>
</dbReference>
<sequence>MKEDIIYKVKDQLAKDYNCSIEDFNNKDNLITDIAEVKGSRKYTDDKEIIKILIFNGKLVISADKSIKEWCKENLLNIPGEWMFLYSVLRKIDKKINEFGYEIDNTHHYYLPKENNELVNENYKLKWFEEDEILQFKGDNRFDEAFAFNKNYPDVLAVAAVDDNDNILGMAGASKDSDIMWQIGINVMKEANGKGIASTIVRAVKNEILKRDKVPFYGTVESHIISQKVALKSGFYPVFAEIKFKKIKISKEDK</sequence>
<reference evidence="2 3" key="1">
    <citation type="submission" date="2019-04" db="EMBL/GenBank/DDBJ databases">
        <title>Microbes associate with the intestines of laboratory mice.</title>
        <authorList>
            <person name="Navarre W."/>
            <person name="Wong E."/>
            <person name="Huang K."/>
            <person name="Tropini C."/>
            <person name="Ng K."/>
            <person name="Yu B."/>
        </authorList>
    </citation>
    <scope>NUCLEOTIDE SEQUENCE [LARGE SCALE GENOMIC DNA]</scope>
    <source>
        <strain evidence="2 3">NM50_B9-20</strain>
    </source>
</reference>
<dbReference type="EMBL" id="SRYR01000001">
    <property type="protein sequence ID" value="TGY43713.1"/>
    <property type="molecule type" value="Genomic_DNA"/>
</dbReference>
<proteinExistence type="predicted"/>
<comment type="caution">
    <text evidence="2">The sequence shown here is derived from an EMBL/GenBank/DDBJ whole genome shotgun (WGS) entry which is preliminary data.</text>
</comment>
<dbReference type="AlphaFoldDB" id="A0A4S2DRA2"/>
<dbReference type="Pfam" id="PF00583">
    <property type="entry name" value="Acetyltransf_1"/>
    <property type="match status" value="1"/>
</dbReference>
<evidence type="ECO:0000313" key="3">
    <source>
        <dbReference type="Proteomes" id="UP000306888"/>
    </source>
</evidence>
<dbReference type="Proteomes" id="UP000306888">
    <property type="component" value="Unassembled WGS sequence"/>
</dbReference>
<dbReference type="RefSeq" id="WP_136004311.1">
    <property type="nucleotide sequence ID" value="NZ_SRYR01000001.1"/>
</dbReference>
<feature type="domain" description="N-acetyltransferase" evidence="1">
    <location>
        <begin position="146"/>
        <end position="235"/>
    </location>
</feature>
<dbReference type="InterPro" id="IPR000182">
    <property type="entry name" value="GNAT_dom"/>
</dbReference>